<dbReference type="InterPro" id="IPR045584">
    <property type="entry name" value="Pilin-like"/>
</dbReference>
<comment type="similarity">
    <text evidence="1">Belongs to the N-Me-Phe pilin family.</text>
</comment>
<dbReference type="Pfam" id="PF00114">
    <property type="entry name" value="Pilin"/>
    <property type="match status" value="1"/>
</dbReference>
<dbReference type="GO" id="GO:0009289">
    <property type="term" value="C:pilus"/>
    <property type="evidence" value="ECO:0007669"/>
    <property type="project" value="InterPro"/>
</dbReference>
<dbReference type="Proteomes" id="UP001234916">
    <property type="component" value="Chromosome"/>
</dbReference>
<evidence type="ECO:0000313" key="2">
    <source>
        <dbReference type="EMBL" id="WIM07085.1"/>
    </source>
</evidence>
<accession>A0AA49FNT4</accession>
<evidence type="ECO:0000256" key="1">
    <source>
        <dbReference type="ARBA" id="ARBA00005233"/>
    </source>
</evidence>
<sequence>MRTRVSEAAVLADGSKTAVAEFYNTNSRWPASNASAGLATSTSISGKYVTSVAVAAGGVITATVNADSGTSGTLTLTPTATGGAVKWACSGTIPTKYLPAVCRG</sequence>
<dbReference type="SUPFAM" id="SSF54523">
    <property type="entry name" value="Pili subunits"/>
    <property type="match status" value="1"/>
</dbReference>
<proteinExistence type="inferred from homology"/>
<name>A0AA49FNT4_9PROT</name>
<dbReference type="InterPro" id="IPR001082">
    <property type="entry name" value="Pilin"/>
</dbReference>
<dbReference type="GO" id="GO:0007155">
    <property type="term" value="P:cell adhesion"/>
    <property type="evidence" value="ECO:0007669"/>
    <property type="project" value="InterPro"/>
</dbReference>
<organism evidence="2">
    <name type="scientific">Candidatus Nitricoxidivorans perseverans</name>
    <dbReference type="NCBI Taxonomy" id="2975601"/>
    <lineage>
        <taxon>Bacteria</taxon>
        <taxon>Pseudomonadati</taxon>
        <taxon>Pseudomonadota</taxon>
        <taxon>Betaproteobacteria</taxon>
        <taxon>Nitrosomonadales</taxon>
        <taxon>Sterolibacteriaceae</taxon>
        <taxon>Candidatus Nitricoxidivorans</taxon>
    </lineage>
</organism>
<dbReference type="Gene3D" id="3.30.700.10">
    <property type="entry name" value="Glycoprotein, Type 4 Pilin"/>
    <property type="match status" value="1"/>
</dbReference>
<dbReference type="EMBL" id="CP107246">
    <property type="protein sequence ID" value="WIM07085.1"/>
    <property type="molecule type" value="Genomic_DNA"/>
</dbReference>
<protein>
    <submittedName>
        <fullName evidence="2">Pilin</fullName>
    </submittedName>
</protein>
<dbReference type="KEGG" id="npv:OHM77_12400"/>
<reference evidence="2" key="1">
    <citation type="journal article" date="2023" name="Nat. Microbiol.">
        <title>Enrichment and characterization of a nitric oxide-reducing microbial community in a continuous bioreactor.</title>
        <authorList>
            <person name="Garrido-Amador P."/>
            <person name="Stortenbeker N."/>
            <person name="Wessels H.J.C.T."/>
            <person name="Speth D.R."/>
            <person name="Garcia-Heredia I."/>
            <person name="Kartal B."/>
        </authorList>
    </citation>
    <scope>NUCLEOTIDE SEQUENCE</scope>
    <source>
        <strain evidence="2">MAG1</strain>
    </source>
</reference>
<dbReference type="AlphaFoldDB" id="A0AA49FNT4"/>
<gene>
    <name evidence="2" type="ORF">OHM77_12400</name>
</gene>